<protein>
    <submittedName>
        <fullName evidence="1">Uncharacterized protein</fullName>
    </submittedName>
</protein>
<dbReference type="OrthoDB" id="5322661at2759"/>
<accession>A0A6V8QW57</accession>
<comment type="caution">
    <text evidence="1">The sequence shown here is derived from an EMBL/GenBank/DDBJ whole genome shotgun (WGS) entry which is preliminary data.</text>
</comment>
<dbReference type="EMBL" id="BLZH01000005">
    <property type="protein sequence ID" value="GFP55188.1"/>
    <property type="molecule type" value="Genomic_DNA"/>
</dbReference>
<dbReference type="Proteomes" id="UP000517252">
    <property type="component" value="Unassembled WGS sequence"/>
</dbReference>
<dbReference type="AlphaFoldDB" id="A0A6V8QW57"/>
<reference evidence="1 2" key="1">
    <citation type="submission" date="2020-07" db="EMBL/GenBank/DDBJ databases">
        <title>Trichoderma asperellum IC-1 whole genome shotgun sequence.</title>
        <authorList>
            <person name="Kanamasa S."/>
            <person name="Takahashi H."/>
        </authorList>
    </citation>
    <scope>NUCLEOTIDE SEQUENCE [LARGE SCALE GENOMIC DNA]</scope>
    <source>
        <strain evidence="1 2">IC-1</strain>
    </source>
</reference>
<proteinExistence type="predicted"/>
<sequence length="250" mass="28306">MEGRLTVSEALRDSIKYWSKFVSKCLTKRLDANTFEDYVRLVQSKHRLPPEIIADFFMRPLESRCFSPDPRIPPYVSVLTKLRYTDAVSILRALYRYSSLHALVPEEAQQNGNEANGEGASKQDANKVSSIRWKSSSWLEEVMFYHVIKLLVEGTAFRDSRTALELIHISSKWMALFTTASNSMTADMMSGGLQDPQVRHEMETAWGALVPLVLRLVDNAAFVKVVSQPSAKGTIRAWITPLFSRDVLTC</sequence>
<evidence type="ECO:0000313" key="1">
    <source>
        <dbReference type="EMBL" id="GFP55188.1"/>
    </source>
</evidence>
<gene>
    <name evidence="1" type="ORF">TASIC1_0005004600</name>
</gene>
<evidence type="ECO:0000313" key="2">
    <source>
        <dbReference type="Proteomes" id="UP000517252"/>
    </source>
</evidence>
<organism evidence="1 2">
    <name type="scientific">Trichoderma asperellum</name>
    <name type="common">Filamentous fungus</name>
    <dbReference type="NCBI Taxonomy" id="101201"/>
    <lineage>
        <taxon>Eukaryota</taxon>
        <taxon>Fungi</taxon>
        <taxon>Dikarya</taxon>
        <taxon>Ascomycota</taxon>
        <taxon>Pezizomycotina</taxon>
        <taxon>Sordariomycetes</taxon>
        <taxon>Hypocreomycetidae</taxon>
        <taxon>Hypocreales</taxon>
        <taxon>Hypocreaceae</taxon>
        <taxon>Trichoderma</taxon>
    </lineage>
</organism>
<name>A0A6V8QW57_TRIAP</name>